<protein>
    <submittedName>
        <fullName evidence="2">DNA methyltransferase</fullName>
    </submittedName>
</protein>
<evidence type="ECO:0000256" key="1">
    <source>
        <dbReference type="SAM" id="MobiDB-lite"/>
    </source>
</evidence>
<feature type="compositionally biased region" description="Basic and acidic residues" evidence="1">
    <location>
        <begin position="1"/>
        <end position="13"/>
    </location>
</feature>
<dbReference type="Proteomes" id="UP000223767">
    <property type="component" value="Segment"/>
</dbReference>
<sequence length="237" mass="25191">MRLSDQVREEAARGKLLPTPEARHGVAGADFARSDRPGAGSDDLVTVAARLVLLPTIMANEAEKATNRQNAEQRARTGQVFLTNVVQSIHQATTGRDPFPHAQDAERGVAKVLPTPRTADAKTYGASATARARVESGIANLGETVAVAVADVEWGEYEPAVRRWEKVMGPAPSPTEPTSKGTARLSARFTEWMMGQPAGWITSPEIGLSRNEQLKACGNGVVTQQAAAALADMLRAA</sequence>
<dbReference type="GO" id="GO:0032259">
    <property type="term" value="P:methylation"/>
    <property type="evidence" value="ECO:0007669"/>
    <property type="project" value="UniProtKB-KW"/>
</dbReference>
<evidence type="ECO:0000313" key="3">
    <source>
        <dbReference type="Proteomes" id="UP000223767"/>
    </source>
</evidence>
<organism evidence="2 3">
    <name type="scientific">Arthrobacter phage Abidatro</name>
    <dbReference type="NCBI Taxonomy" id="2015853"/>
    <lineage>
        <taxon>Viruses</taxon>
        <taxon>Duplodnaviria</taxon>
        <taxon>Heunggongvirae</taxon>
        <taxon>Uroviricota</taxon>
        <taxon>Caudoviricetes</taxon>
        <taxon>Galaxyvirus</taxon>
        <taxon>Galaxyvirus abidatro</taxon>
    </lineage>
</organism>
<dbReference type="OrthoDB" id="9274at10239"/>
<dbReference type="GO" id="GO:0008168">
    <property type="term" value="F:methyltransferase activity"/>
    <property type="evidence" value="ECO:0007669"/>
    <property type="project" value="UniProtKB-KW"/>
</dbReference>
<proteinExistence type="predicted"/>
<reference evidence="2 3" key="1">
    <citation type="submission" date="2017-05" db="EMBL/GenBank/DDBJ databases">
        <authorList>
            <person name="Abboud M."/>
            <person name="Acosta Y."/>
            <person name="Adams S."/>
            <person name="Aguirre J."/>
            <person name="Ahmadi O."/>
            <person name="Arena A."/>
            <person name="Bacatan J."/>
            <person name="Barua M."/>
            <person name="Basualdo M."/>
            <person name="Bidas A."/>
            <person name="Charles M."/>
            <person name="Crespo D."/>
            <person name="Dahduli S."/>
            <person name="Darwiche R."/>
            <person name="De V.F."/>
            <person name="Demetrio M."/>
            <person name="Doyles K."/>
            <person name="Elias T."/>
            <person name="Feghali T."/>
            <person name="Fleetwood D."/>
            <person name="Grant K."/>
            <person name="Grinberg M."/>
            <person name="Haddabeh W."/>
            <person name="Hamwi G."/>
            <person name="Hanf T."/>
            <person name="Hussain A."/>
            <person name="Jennis A."/>
            <person name="Kang K."/>
            <person name="Khalique A."/>
            <person name="Majkut N."/>
            <person name="Minto B."/>
            <person name="Monsen-Collar K."/>
            <person name="Mubarka N."/>
            <person name="Nasser G."/>
            <person name="Navarro C."/>
            <person name="Oleksy A."/>
            <person name="Patel N."/>
            <person name="Rana M."/>
            <person name="Sanchez D."/>
            <person name="Santrich A."/>
            <person name="Sarpong L."/>
            <person name="Sato-Balagot R."/>
            <person name="Singh R."/>
            <person name="Tiozon A."/>
            <person name="Tolentino-Uri K."/>
            <person name="Toyosi O."/>
            <person name="Vasquez K."/>
            <person name="Wright D."/>
            <person name="Zangeneh M."/>
            <person name="Stoner T.H."/>
            <person name="Garlena R.A."/>
            <person name="Russell D.A."/>
            <person name="Pope W.H."/>
            <person name="Jacobs-Sera D."/>
            <person name="Hatfull G.F."/>
        </authorList>
    </citation>
    <scope>NUCLEOTIDE SEQUENCE [LARGE SCALE GENOMIC DNA]</scope>
</reference>
<evidence type="ECO:0000313" key="2">
    <source>
        <dbReference type="EMBL" id="ASR83211.1"/>
    </source>
</evidence>
<name>A0A222ZG92_9CAUD</name>
<gene>
    <name evidence="2" type="primary">41</name>
    <name evidence="2" type="ORF">SEA_ABIDATRO_41</name>
</gene>
<dbReference type="RefSeq" id="YP_009610261.1">
    <property type="nucleotide sequence ID" value="NC_042002.1"/>
</dbReference>
<dbReference type="EMBL" id="MF140397">
    <property type="protein sequence ID" value="ASR83211.1"/>
    <property type="molecule type" value="Genomic_DNA"/>
</dbReference>
<dbReference type="KEGG" id="vg:40086357"/>
<feature type="region of interest" description="Disordered" evidence="1">
    <location>
        <begin position="1"/>
        <end position="40"/>
    </location>
</feature>
<dbReference type="GeneID" id="40086357"/>
<keyword evidence="2" id="KW-0808">Transferase</keyword>
<keyword evidence="3" id="KW-1185">Reference proteome</keyword>
<accession>A0A222ZG92</accession>
<keyword evidence="2" id="KW-0489">Methyltransferase</keyword>